<dbReference type="OrthoDB" id="3691055at2759"/>
<name>A0A166PSX7_9HYPO</name>
<keyword evidence="3" id="KW-1185">Reference proteome</keyword>
<keyword evidence="1" id="KW-0812">Transmembrane</keyword>
<sequence length="186" mass="20337">MTIVLAICTIQCQVHLLRLTPTELSEVSESGREEYAIFAVVALANGPDRRLDLGKQKTVKFRQISDLLKSFVRADKRPNFNSPFSANMMLTVVLLQTVLAFMVAAMPTPSPKNFEADALLRVGPVSESSYASESPLSRRANFEADSLLAVGEVHESSYAGTEDKRAVFEADSLLHIGPDAESSYAQ</sequence>
<gene>
    <name evidence="2" type="ORF">AAL_02371</name>
</gene>
<comment type="caution">
    <text evidence="2">The sequence shown here is derived from an EMBL/GenBank/DDBJ whole genome shotgun (WGS) entry which is preliminary data.</text>
</comment>
<keyword evidence="1" id="KW-1133">Transmembrane helix</keyword>
<evidence type="ECO:0000256" key="1">
    <source>
        <dbReference type="SAM" id="Phobius"/>
    </source>
</evidence>
<proteinExistence type="predicted"/>
<feature type="transmembrane region" description="Helical" evidence="1">
    <location>
        <begin position="84"/>
        <end position="105"/>
    </location>
</feature>
<evidence type="ECO:0000313" key="2">
    <source>
        <dbReference type="EMBL" id="KZZ98820.1"/>
    </source>
</evidence>
<dbReference type="AlphaFoldDB" id="A0A166PSX7"/>
<organism evidence="2 3">
    <name type="scientific">Moelleriella libera RCEF 2490</name>
    <dbReference type="NCBI Taxonomy" id="1081109"/>
    <lineage>
        <taxon>Eukaryota</taxon>
        <taxon>Fungi</taxon>
        <taxon>Dikarya</taxon>
        <taxon>Ascomycota</taxon>
        <taxon>Pezizomycotina</taxon>
        <taxon>Sordariomycetes</taxon>
        <taxon>Hypocreomycetidae</taxon>
        <taxon>Hypocreales</taxon>
        <taxon>Clavicipitaceae</taxon>
        <taxon>Moelleriella</taxon>
    </lineage>
</organism>
<protein>
    <submittedName>
        <fullName evidence="2">Uncharacterized protein</fullName>
    </submittedName>
</protein>
<evidence type="ECO:0000313" key="3">
    <source>
        <dbReference type="Proteomes" id="UP000078544"/>
    </source>
</evidence>
<accession>A0A166PSX7</accession>
<keyword evidence="1" id="KW-0472">Membrane</keyword>
<dbReference type="EMBL" id="AZGY01000004">
    <property type="protein sequence ID" value="KZZ98820.1"/>
    <property type="molecule type" value="Genomic_DNA"/>
</dbReference>
<dbReference type="Proteomes" id="UP000078544">
    <property type="component" value="Unassembled WGS sequence"/>
</dbReference>
<reference evidence="2 3" key="1">
    <citation type="journal article" date="2016" name="Genome Biol. Evol.">
        <title>Divergent and convergent evolution of fungal pathogenicity.</title>
        <authorList>
            <person name="Shang Y."/>
            <person name="Xiao G."/>
            <person name="Zheng P."/>
            <person name="Cen K."/>
            <person name="Zhan S."/>
            <person name="Wang C."/>
        </authorList>
    </citation>
    <scope>NUCLEOTIDE SEQUENCE [LARGE SCALE GENOMIC DNA]</scope>
    <source>
        <strain evidence="2 3">RCEF 2490</strain>
    </source>
</reference>